<name>A0A2W4UBE3_9CYAN</name>
<dbReference type="CDD" id="cd05243">
    <property type="entry name" value="SDR_a5"/>
    <property type="match status" value="1"/>
</dbReference>
<feature type="domain" description="NAD(P)-binding" evidence="2">
    <location>
        <begin position="25"/>
        <end position="259"/>
    </location>
</feature>
<reference evidence="3 4" key="2">
    <citation type="submission" date="2018-06" db="EMBL/GenBank/DDBJ databases">
        <title>Metagenomic assembly of (sub)arctic Cyanobacteria and their associated microbiome from non-axenic cultures.</title>
        <authorList>
            <person name="Baurain D."/>
        </authorList>
    </citation>
    <scope>NUCLEOTIDE SEQUENCE [LARGE SCALE GENOMIC DNA]</scope>
    <source>
        <strain evidence="3">ULC129bin1</strain>
    </source>
</reference>
<keyword evidence="1" id="KW-1133">Transmembrane helix</keyword>
<gene>
    <name evidence="3" type="ORF">DCF25_15055</name>
</gene>
<sequence>MTTSTESSFNHLDPSKNDALVLVAGATGGVGQLVVANLVTAGYKRIRVLTRSADKAKKMFGDQVEIAIGDIRDPSTLAAATEGITHLICATGTTALPSDRWDFKQSLGNNPIEQAASWAKIYLDADFRRANARNSPEAVDALGVSNLVQAAPENLQRFVFVSSCGVTRKDEFPYSLLNAFGVLDAKAKGETAILRAGVPYTILRPGQLTDGPYTSRDFNSLVQASTDGKLGVVVATGDTLNGQTSRIDVAAACVACLSNTAAKNKAFELVSKGDREASSKENRPTEIDWEKLFANA</sequence>
<evidence type="ECO:0000259" key="2">
    <source>
        <dbReference type="Pfam" id="PF13460"/>
    </source>
</evidence>
<organism evidence="3 4">
    <name type="scientific">Leptolyngbya foveolarum</name>
    <dbReference type="NCBI Taxonomy" id="47253"/>
    <lineage>
        <taxon>Bacteria</taxon>
        <taxon>Bacillati</taxon>
        <taxon>Cyanobacteriota</taxon>
        <taxon>Cyanophyceae</taxon>
        <taxon>Leptolyngbyales</taxon>
        <taxon>Leptolyngbyaceae</taxon>
        <taxon>Leptolyngbya group</taxon>
        <taxon>Leptolyngbya</taxon>
    </lineage>
</organism>
<evidence type="ECO:0000256" key="1">
    <source>
        <dbReference type="SAM" id="Phobius"/>
    </source>
</evidence>
<dbReference type="EMBL" id="QBMC01000110">
    <property type="protein sequence ID" value="PZO14339.1"/>
    <property type="molecule type" value="Genomic_DNA"/>
</dbReference>
<dbReference type="PANTHER" id="PTHR15020">
    <property type="entry name" value="FLAVIN REDUCTASE-RELATED"/>
    <property type="match status" value="1"/>
</dbReference>
<protein>
    <submittedName>
        <fullName evidence="3">NAD(P)-dependent oxidoreductase</fullName>
    </submittedName>
</protein>
<reference evidence="4" key="1">
    <citation type="submission" date="2018-04" db="EMBL/GenBank/DDBJ databases">
        <authorList>
            <person name="Cornet L."/>
        </authorList>
    </citation>
    <scope>NUCLEOTIDE SEQUENCE [LARGE SCALE GENOMIC DNA]</scope>
</reference>
<feature type="transmembrane region" description="Helical" evidence="1">
    <location>
        <begin position="20"/>
        <end position="43"/>
    </location>
</feature>
<dbReference type="AlphaFoldDB" id="A0A2W4UBE3"/>
<dbReference type="Proteomes" id="UP000249354">
    <property type="component" value="Unassembled WGS sequence"/>
</dbReference>
<dbReference type="InterPro" id="IPR016040">
    <property type="entry name" value="NAD(P)-bd_dom"/>
</dbReference>
<evidence type="ECO:0000313" key="4">
    <source>
        <dbReference type="Proteomes" id="UP000249354"/>
    </source>
</evidence>
<evidence type="ECO:0000313" key="3">
    <source>
        <dbReference type="EMBL" id="PZO14339.1"/>
    </source>
</evidence>
<comment type="caution">
    <text evidence="3">The sequence shown here is derived from an EMBL/GenBank/DDBJ whole genome shotgun (WGS) entry which is preliminary data.</text>
</comment>
<keyword evidence="1" id="KW-0472">Membrane</keyword>
<dbReference type="PANTHER" id="PTHR15020:SF50">
    <property type="entry name" value="UPF0659 PROTEIN YMR090W"/>
    <property type="match status" value="1"/>
</dbReference>
<proteinExistence type="predicted"/>
<keyword evidence="1" id="KW-0812">Transmembrane</keyword>
<dbReference type="Gene3D" id="3.40.50.720">
    <property type="entry name" value="NAD(P)-binding Rossmann-like Domain"/>
    <property type="match status" value="1"/>
</dbReference>
<dbReference type="Pfam" id="PF13460">
    <property type="entry name" value="NAD_binding_10"/>
    <property type="match status" value="1"/>
</dbReference>
<dbReference type="SUPFAM" id="SSF51735">
    <property type="entry name" value="NAD(P)-binding Rossmann-fold domains"/>
    <property type="match status" value="1"/>
</dbReference>
<accession>A0A2W4UBE3</accession>
<dbReference type="InterPro" id="IPR036291">
    <property type="entry name" value="NAD(P)-bd_dom_sf"/>
</dbReference>